<evidence type="ECO:0000256" key="5">
    <source>
        <dbReference type="ARBA" id="ARBA00022741"/>
    </source>
</evidence>
<dbReference type="CDD" id="cd09641">
    <property type="entry name" value="Cas3''_I"/>
    <property type="match status" value="1"/>
</dbReference>
<dbReference type="InterPro" id="IPR014001">
    <property type="entry name" value="Helicase_ATP-bd"/>
</dbReference>
<dbReference type="Proteomes" id="UP000837803">
    <property type="component" value="Unassembled WGS sequence"/>
</dbReference>
<evidence type="ECO:0000313" key="12">
    <source>
        <dbReference type="EMBL" id="CAH1002437.1"/>
    </source>
</evidence>
<dbReference type="Gene3D" id="1.10.3210.30">
    <property type="match status" value="1"/>
</dbReference>
<evidence type="ECO:0000256" key="6">
    <source>
        <dbReference type="ARBA" id="ARBA00022801"/>
    </source>
</evidence>
<evidence type="ECO:0000313" key="13">
    <source>
        <dbReference type="Proteomes" id="UP000837803"/>
    </source>
</evidence>
<evidence type="ECO:0000256" key="8">
    <source>
        <dbReference type="ARBA" id="ARBA00022840"/>
    </source>
</evidence>
<dbReference type="NCBIfam" id="TIGR01587">
    <property type="entry name" value="cas3_core"/>
    <property type="match status" value="1"/>
</dbReference>
<sequence length="843" mass="96704">MPTVSYSSKDRLVSHPHQSLWQHLSSVDEASAAALKGKVLSPDFFGEQEIEAIRRLLVYFHDFGKATDYFQWRITEVARKENAGLKGLDTAYVKDFARHPDRRTLEAAKDDGDLRGHSLIGAFIVQSPLPDDTSPLQRTMIYEVIARHHGNLKDFDDDVQRGAEHHQRTLVEQWAHFNHDDYRAILKKVGVAYAAELKGLQAAYRSIYFSRVYLELMDNKSLLPYLRTVFLFSLLLSGDKGDMMLRDRKLIGTVARLPADLIDRYKQLAFGEAQPSQMNAWREEAYQRVQENLLANPKAGFYSITLPTGMGKTLTAYNAAVRLQRVDPDCLPRIIYCLPFTSVIDQNAAILEKILASTDIPLTGELAKHHYLADWPDTRGGAGEENNLEYSEKEYLVEGWEYTLTVTTFVQFLETLVSNRNRKLRKFHNLANAVVILDEVQSIPPRYFNLVSDLFEGIHKYLGTRFIFVTATQPFLMRDATAVIELTDPTYVYTRELFERMPRIDLDLSLWLEGPDQLEAQIELFDIAVREETSRSFLFIFNFVKDSRLVFEALAARALPNVEYIYLSSAILPIERKRRIRQIKSSNGLRKVVVSTQVVEAGVDIDLDVVYRAFAPLDSINQSAGRCNRNMKGGATGAVRLFKSIRADKIYAPELLKKTERVLKAKLRETGKTTISEAQFYSLNEAYAVEVRKAVADGSATSKTILNHLYQLRFETAEKAFSLIEQEYITYGVFIDDPDRLPTVTHNDMSLTSREVYDRMVAILHNDELGRWDKKRELRLLRPALLQYVVQFPTKYLPEELREEAENKPFVRLTAEPGKYDYRRCYDLTTGYFEPDDKPTECF</sequence>
<dbReference type="InterPro" id="IPR001650">
    <property type="entry name" value="Helicase_C-like"/>
</dbReference>
<accession>A0ABN8FEP3</accession>
<dbReference type="SMART" id="SM00490">
    <property type="entry name" value="HELICc"/>
    <property type="match status" value="1"/>
</dbReference>
<evidence type="ECO:0000256" key="3">
    <source>
        <dbReference type="ARBA" id="ARBA00022722"/>
    </source>
</evidence>
<reference evidence="12" key="1">
    <citation type="submission" date="2021-12" db="EMBL/GenBank/DDBJ databases">
        <authorList>
            <person name="Rodrigo-Torres L."/>
            <person name="Arahal R. D."/>
            <person name="Lucena T."/>
        </authorList>
    </citation>
    <scope>NUCLEOTIDE SEQUENCE</scope>
    <source>
        <strain evidence="12">CECT 8419</strain>
    </source>
</reference>
<comment type="caution">
    <text evidence="12">The sequence shown here is derived from an EMBL/GenBank/DDBJ whole genome shotgun (WGS) entry which is preliminary data.</text>
</comment>
<keyword evidence="13" id="KW-1185">Reference proteome</keyword>
<evidence type="ECO:0008006" key="14">
    <source>
        <dbReference type="Google" id="ProtNLM"/>
    </source>
</evidence>
<feature type="domain" description="HD Cas3-type" evidence="11">
    <location>
        <begin position="13"/>
        <end position="241"/>
    </location>
</feature>
<dbReference type="CDD" id="cd17930">
    <property type="entry name" value="DEXHc_cas3"/>
    <property type="match status" value="1"/>
</dbReference>
<dbReference type="InterPro" id="IPR006474">
    <property type="entry name" value="Helicase_Cas3_CRISPR-ass_core"/>
</dbReference>
<keyword evidence="5" id="KW-0547">Nucleotide-binding</keyword>
<proteinExistence type="inferred from homology"/>
<feature type="domain" description="Helicase C-terminal" evidence="10">
    <location>
        <begin position="521"/>
        <end position="679"/>
    </location>
</feature>
<keyword evidence="4" id="KW-0479">Metal-binding</keyword>
<dbReference type="PROSITE" id="PS51643">
    <property type="entry name" value="HD_CAS3"/>
    <property type="match status" value="1"/>
</dbReference>
<evidence type="ECO:0000259" key="10">
    <source>
        <dbReference type="PROSITE" id="PS51194"/>
    </source>
</evidence>
<keyword evidence="7" id="KW-0347">Helicase</keyword>
<gene>
    <name evidence="12" type="ORF">LEM8419_03316</name>
</gene>
<organism evidence="12 13">
    <name type="scientific">Neolewinella maritima</name>
    <dbReference type="NCBI Taxonomy" id="1383882"/>
    <lineage>
        <taxon>Bacteria</taxon>
        <taxon>Pseudomonadati</taxon>
        <taxon>Bacteroidota</taxon>
        <taxon>Saprospiria</taxon>
        <taxon>Saprospirales</taxon>
        <taxon>Lewinellaceae</taxon>
        <taxon>Neolewinella</taxon>
    </lineage>
</organism>
<comment type="similarity">
    <text evidence="1">In the N-terminal section; belongs to the CRISPR-associated nuclease Cas3-HD family.</text>
</comment>
<dbReference type="NCBIfam" id="TIGR01596">
    <property type="entry name" value="cas3_HD"/>
    <property type="match status" value="1"/>
</dbReference>
<keyword evidence="6" id="KW-0378">Hydrolase</keyword>
<dbReference type="EMBL" id="CAKLPZ010000005">
    <property type="protein sequence ID" value="CAH1002437.1"/>
    <property type="molecule type" value="Genomic_DNA"/>
</dbReference>
<dbReference type="SUPFAM" id="SSF52540">
    <property type="entry name" value="P-loop containing nucleoside triphosphate hydrolases"/>
    <property type="match status" value="1"/>
</dbReference>
<keyword evidence="8" id="KW-0067">ATP-binding</keyword>
<dbReference type="InterPro" id="IPR011545">
    <property type="entry name" value="DEAD/DEAH_box_helicase_dom"/>
</dbReference>
<dbReference type="PROSITE" id="PS51194">
    <property type="entry name" value="HELICASE_CTER"/>
    <property type="match status" value="1"/>
</dbReference>
<dbReference type="Gene3D" id="3.40.50.300">
    <property type="entry name" value="P-loop containing nucleotide triphosphate hydrolases"/>
    <property type="match status" value="2"/>
</dbReference>
<evidence type="ECO:0000256" key="2">
    <source>
        <dbReference type="ARBA" id="ARBA00009046"/>
    </source>
</evidence>
<dbReference type="InterPro" id="IPR006483">
    <property type="entry name" value="CRISPR-assoc_Cas3_HD"/>
</dbReference>
<evidence type="ECO:0000259" key="11">
    <source>
        <dbReference type="PROSITE" id="PS51643"/>
    </source>
</evidence>
<protein>
    <recommendedName>
        <fullName evidence="14">CRISPR-associated helicase Cas3</fullName>
    </recommendedName>
</protein>
<evidence type="ECO:0000256" key="7">
    <source>
        <dbReference type="ARBA" id="ARBA00022806"/>
    </source>
</evidence>
<evidence type="ECO:0000256" key="1">
    <source>
        <dbReference type="ARBA" id="ARBA00006847"/>
    </source>
</evidence>
<dbReference type="Pfam" id="PF22590">
    <property type="entry name" value="Cas3-like_C_2"/>
    <property type="match status" value="1"/>
</dbReference>
<name>A0ABN8FEP3_9BACT</name>
<comment type="similarity">
    <text evidence="2">In the central section; belongs to the CRISPR-associated helicase Cas3 family.</text>
</comment>
<keyword evidence="9" id="KW-0051">Antiviral defense</keyword>
<dbReference type="InterPro" id="IPR027417">
    <property type="entry name" value="P-loop_NTPase"/>
</dbReference>
<dbReference type="Pfam" id="PF18019">
    <property type="entry name" value="Cas3_HD"/>
    <property type="match status" value="1"/>
</dbReference>
<dbReference type="InterPro" id="IPR054712">
    <property type="entry name" value="Cas3-like_dom"/>
</dbReference>
<evidence type="ECO:0000256" key="9">
    <source>
        <dbReference type="ARBA" id="ARBA00023118"/>
    </source>
</evidence>
<keyword evidence="3" id="KW-0540">Nuclease</keyword>
<dbReference type="SMART" id="SM00487">
    <property type="entry name" value="DEXDc"/>
    <property type="match status" value="1"/>
</dbReference>
<evidence type="ECO:0000256" key="4">
    <source>
        <dbReference type="ARBA" id="ARBA00022723"/>
    </source>
</evidence>
<dbReference type="InterPro" id="IPR038257">
    <property type="entry name" value="CRISPR-assoc_Cas3_HD_sf"/>
</dbReference>
<dbReference type="Pfam" id="PF00270">
    <property type="entry name" value="DEAD"/>
    <property type="match status" value="1"/>
</dbReference>